<organism evidence="5 6">
    <name type="scientific">Trypanosoma rangeli SC58</name>
    <dbReference type="NCBI Taxonomy" id="429131"/>
    <lineage>
        <taxon>Eukaryota</taxon>
        <taxon>Discoba</taxon>
        <taxon>Euglenozoa</taxon>
        <taxon>Kinetoplastea</taxon>
        <taxon>Metakinetoplastina</taxon>
        <taxon>Trypanosomatida</taxon>
        <taxon>Trypanosomatidae</taxon>
        <taxon>Trypanosoma</taxon>
        <taxon>Herpetosoma</taxon>
    </lineage>
</organism>
<dbReference type="InterPro" id="IPR036047">
    <property type="entry name" value="F-box-like_dom_sf"/>
</dbReference>
<sequence>MNIPVAECSRQQAPGVQNVLSLCMVDLNSVLVACLGTTDLFLLAIDNGTIEIECIYAVNIRTPASKLRHASAVNATFILSDSKLYSTSLKSERMLSFQAVSPVIDVVVTDFDVVILREGACISILETSDVSVFVYTRNGNFLLNRFKVGNISTCNWVTPDCLCCSGERMLHIYGVDGTYMLSLGSNTTPAHYAIPLPECFLSSDGVSDANNNKKSFVVLFEGCDLYFAYYLVLFVQVGDVFTETLRFPVFSSSLPACVFSVGPWVCVGGLFGLEFYDYRTGSYVQSSLETESYGTYSFANISLDATLVPNDKLYSRPRFGIFVTKNTLYTMCLRSILDIVEELKDDAAFYMGLLESFKKFGESVKAINILQSHYRCDTISTSNMFFSDYGSILAGFRVSLWEFKPENNIMRENKKRGSVCAICGLGAFFSLQFCECLLCHSIVCRKCSCVRYLRLYGYDNVPRKSVICPHCDGRCDLNLYRLFMARRYKQIIYYMEEYPQRCHKLSLSDVISSILAQCFVEKKFDLCAELIEKCIPKHDVMWDQWVFRFGLKKHIGCLARVYNPNRSDEAINTGFLLELLKYGSYDLNSLVQHWPHMSYSAETILSGILARLSFKKQEACDLQLSCQIETLTFVEWQNAVSELYFDDDVNYLLRSYLHVCFQNKKYMDAAKGYMEYFVMMLPFTGAQRQRSYEVFEGDILRSQPLREFPPPDIIHLWDLLTSHNIVEEFIRLKDSSGKTVFLTPILIYYREEFGRYLVDSVHADFLKNILQTIVDALKDQPVQLLHVLDALTRFSPLATRSYHSLMAELYSEYAPDKLLAFIQHPQVGGLNLKRLAQIVEKRKMFRELVYIVGKTGNDIEAVSMAIRCIKSVPLAMEYIKDHRDDTRLLNLVMTNVIQSPILIGDFLDAAGDFVDMKSFLQSIPTPNRLHISHGGPRLKRVFQDKSCFKRILKSSLDSISVDNYISLSQMRQQRCRGTRCIPGALCSSCGQVILGEYMVNSSGAVFHTGCISPFFTQYKRHETKINHRNGKSRNSEEDASKMDYIEYYTNRSLGTSNPIRLLPEVEIYRILSFLAPHDREFCREVSREFRKLVNSFYLFAKREDDNVFSRYYARLDNVGEKNCWCTLHSGKIAVFTSLKGVQRYHGGTV</sequence>
<dbReference type="VEuPathDB" id="TriTrypDB:TRSC58_01155"/>
<keyword evidence="2" id="KW-0653">Protein transport</keyword>
<protein>
    <recommendedName>
        <fullName evidence="4">F-box domain-containing protein</fullName>
    </recommendedName>
</protein>
<dbReference type="InterPro" id="IPR000547">
    <property type="entry name" value="Clathrin_H-chain/VPS_repeat"/>
</dbReference>
<comment type="caution">
    <text evidence="5">The sequence shown here is derived from an EMBL/GenBank/DDBJ whole genome shotgun (WGS) entry which is preliminary data.</text>
</comment>
<dbReference type="GO" id="GO:0009267">
    <property type="term" value="P:cellular response to starvation"/>
    <property type="evidence" value="ECO:0007669"/>
    <property type="project" value="TreeGrafter"/>
</dbReference>
<feature type="domain" description="F-box" evidence="4">
    <location>
        <begin position="1056"/>
        <end position="1111"/>
    </location>
</feature>
<dbReference type="InterPro" id="IPR001810">
    <property type="entry name" value="F-box_dom"/>
</dbReference>
<evidence type="ECO:0000313" key="6">
    <source>
        <dbReference type="Proteomes" id="UP000031737"/>
    </source>
</evidence>
<dbReference type="EMBL" id="AUPL01001155">
    <property type="protein sequence ID" value="ESL11104.1"/>
    <property type="molecule type" value="Genomic_DNA"/>
</dbReference>
<reference evidence="5 6" key="1">
    <citation type="submission" date="2013-07" db="EMBL/GenBank/DDBJ databases">
        <authorList>
            <person name="Stoco P.H."/>
            <person name="Wagner G."/>
            <person name="Gerber A."/>
            <person name="Zaha A."/>
            <person name="Thompson C."/>
            <person name="Bartholomeu D.C."/>
            <person name="Luckemeyer D.D."/>
            <person name="Bahia D."/>
            <person name="Loreto E."/>
            <person name="Prestes E.B."/>
            <person name="Lima F.M."/>
            <person name="Rodrigues-Luiz G."/>
            <person name="Vallejo G.A."/>
            <person name="Filho J.F."/>
            <person name="Monteiro K.M."/>
            <person name="Tyler K.M."/>
            <person name="de Almeida L.G."/>
            <person name="Ortiz M.F."/>
            <person name="Siervo M.A."/>
            <person name="de Moraes M.H."/>
            <person name="Cunha O.L."/>
            <person name="Mendonca-Neto R."/>
            <person name="Silva R."/>
            <person name="Teixeira S.M."/>
            <person name="Murta S.M."/>
            <person name="Sincero T.C."/>
            <person name="Mendes T.A."/>
            <person name="Urmenyi T.P."/>
            <person name="Silva V.G."/>
            <person name="da Rocha W.D."/>
            <person name="Andersson B."/>
            <person name="Romanha A.J."/>
            <person name="Steindel M."/>
            <person name="de Vasconcelos A.T."/>
            <person name="Grisard E.C."/>
        </authorList>
    </citation>
    <scope>NUCLEOTIDE SEQUENCE [LARGE SCALE GENOMIC DNA]</scope>
    <source>
        <strain evidence="5 6">SC58</strain>
    </source>
</reference>
<evidence type="ECO:0000256" key="1">
    <source>
        <dbReference type="ARBA" id="ARBA00022448"/>
    </source>
</evidence>
<feature type="repeat" description="CHCR" evidence="3">
    <location>
        <begin position="754"/>
        <end position="905"/>
    </location>
</feature>
<name>A0A061J8A2_TRYRA</name>
<dbReference type="OrthoDB" id="244107at2759"/>
<dbReference type="PANTHER" id="PTHR12616">
    <property type="entry name" value="VACUOLAR PROTEIN SORTING VPS41"/>
    <property type="match status" value="1"/>
</dbReference>
<dbReference type="GO" id="GO:0006623">
    <property type="term" value="P:protein targeting to vacuole"/>
    <property type="evidence" value="ECO:0007669"/>
    <property type="project" value="InterPro"/>
</dbReference>
<dbReference type="GO" id="GO:0005770">
    <property type="term" value="C:late endosome"/>
    <property type="evidence" value="ECO:0007669"/>
    <property type="project" value="TreeGrafter"/>
</dbReference>
<gene>
    <name evidence="5" type="ORF">TRSC58_01155</name>
</gene>
<dbReference type="PROSITE" id="PS50181">
    <property type="entry name" value="FBOX"/>
    <property type="match status" value="1"/>
</dbReference>
<keyword evidence="6" id="KW-1185">Reference proteome</keyword>
<dbReference type="InterPro" id="IPR011990">
    <property type="entry name" value="TPR-like_helical_dom_sf"/>
</dbReference>
<keyword evidence="1" id="KW-0813">Transport</keyword>
<evidence type="ECO:0000256" key="2">
    <source>
        <dbReference type="ARBA" id="ARBA00022927"/>
    </source>
</evidence>
<dbReference type="Gene3D" id="1.25.40.10">
    <property type="entry name" value="Tetratricopeptide repeat domain"/>
    <property type="match status" value="1"/>
</dbReference>
<dbReference type="Pfam" id="PF23556">
    <property type="entry name" value="TPR_Vps41"/>
    <property type="match status" value="2"/>
</dbReference>
<accession>A0A061J8A2</accession>
<evidence type="ECO:0000256" key="3">
    <source>
        <dbReference type="PROSITE-ProRule" id="PRU01006"/>
    </source>
</evidence>
<dbReference type="InterPro" id="IPR045111">
    <property type="entry name" value="Vps41/Vps8"/>
</dbReference>
<dbReference type="AlphaFoldDB" id="A0A061J8A2"/>
<dbReference type="SUPFAM" id="SSF81383">
    <property type="entry name" value="F-box domain"/>
    <property type="match status" value="1"/>
</dbReference>
<dbReference type="GO" id="GO:0016236">
    <property type="term" value="P:macroautophagy"/>
    <property type="evidence" value="ECO:0007669"/>
    <property type="project" value="TreeGrafter"/>
</dbReference>
<dbReference type="Proteomes" id="UP000031737">
    <property type="component" value="Unassembled WGS sequence"/>
</dbReference>
<dbReference type="GO" id="GO:0034058">
    <property type="term" value="P:endosomal vesicle fusion"/>
    <property type="evidence" value="ECO:0007669"/>
    <property type="project" value="TreeGrafter"/>
</dbReference>
<evidence type="ECO:0000259" key="4">
    <source>
        <dbReference type="PROSITE" id="PS50181"/>
    </source>
</evidence>
<dbReference type="PANTHER" id="PTHR12616:SF1">
    <property type="entry name" value="VACUOLAR PROTEIN SORTING-ASSOCIATED PROTEIN 41 HOMOLOG"/>
    <property type="match status" value="1"/>
</dbReference>
<evidence type="ECO:0000313" key="5">
    <source>
        <dbReference type="EMBL" id="ESL11104.1"/>
    </source>
</evidence>
<proteinExistence type="predicted"/>
<dbReference type="GO" id="GO:0030897">
    <property type="term" value="C:HOPS complex"/>
    <property type="evidence" value="ECO:0007669"/>
    <property type="project" value="TreeGrafter"/>
</dbReference>
<dbReference type="PROSITE" id="PS50236">
    <property type="entry name" value="CHCR"/>
    <property type="match status" value="1"/>
</dbReference>